<evidence type="ECO:0000313" key="1">
    <source>
        <dbReference type="EMBL" id="HHR92042.1"/>
    </source>
</evidence>
<dbReference type="SUPFAM" id="SSF56112">
    <property type="entry name" value="Protein kinase-like (PK-like)"/>
    <property type="match status" value="1"/>
</dbReference>
<accession>A0A7C5YYN1</accession>
<protein>
    <recommendedName>
        <fullName evidence="2">Serine/threonine protein kinase</fullName>
    </recommendedName>
</protein>
<evidence type="ECO:0008006" key="2">
    <source>
        <dbReference type="Google" id="ProtNLM"/>
    </source>
</evidence>
<dbReference type="EMBL" id="DRVY01000022">
    <property type="protein sequence ID" value="HHR92042.1"/>
    <property type="molecule type" value="Genomic_DNA"/>
</dbReference>
<proteinExistence type="predicted"/>
<dbReference type="InterPro" id="IPR011009">
    <property type="entry name" value="Kinase-like_dom_sf"/>
</dbReference>
<dbReference type="AlphaFoldDB" id="A0A7C5YYN1"/>
<gene>
    <name evidence="1" type="ORF">ENL96_00820</name>
</gene>
<sequence>MTLLSLLYFFSLYNIADFFDSISKLRVKNEFYFPSTQKRIENEIRAREILSKLGFKFPRIYWYTKDSICMEKIEGEKLPDFYKNTKIELVYEISKKIGKRVRKIHDYGFSFLDCRSENCIIKDGEIYNLDLEFLQKRPNLEKCVM</sequence>
<comment type="caution">
    <text evidence="1">The sequence shown here is derived from an EMBL/GenBank/DDBJ whole genome shotgun (WGS) entry which is preliminary data.</text>
</comment>
<name>A0A7C5YYN1_UNCC3</name>
<reference evidence="1" key="1">
    <citation type="journal article" date="2020" name="mSystems">
        <title>Genome- and Community-Level Interaction Insights into Carbon Utilization and Element Cycling Functions of Hydrothermarchaeota in Hydrothermal Sediment.</title>
        <authorList>
            <person name="Zhou Z."/>
            <person name="Liu Y."/>
            <person name="Xu W."/>
            <person name="Pan J."/>
            <person name="Luo Z.H."/>
            <person name="Li M."/>
        </authorList>
    </citation>
    <scope>NUCLEOTIDE SEQUENCE [LARGE SCALE GENOMIC DNA]</scope>
    <source>
        <strain evidence="1">SpSt-1042</strain>
    </source>
</reference>
<organism evidence="1">
    <name type="scientific">candidate division CPR3 bacterium</name>
    <dbReference type="NCBI Taxonomy" id="2268181"/>
    <lineage>
        <taxon>Bacteria</taxon>
        <taxon>Bacteria division CPR3</taxon>
    </lineage>
</organism>